<dbReference type="Gene3D" id="3.30.1490.130">
    <property type="entry name" value="D-aminoacylase. Domain 3"/>
    <property type="match status" value="1"/>
</dbReference>
<dbReference type="Gene3D" id="3.20.20.140">
    <property type="entry name" value="Metal-dependent hydrolases"/>
    <property type="match status" value="1"/>
</dbReference>
<dbReference type="CDD" id="cd01297">
    <property type="entry name" value="D-aminoacylase"/>
    <property type="match status" value="1"/>
</dbReference>
<evidence type="ECO:0000313" key="3">
    <source>
        <dbReference type="EMBL" id="KAA2238739.1"/>
    </source>
</evidence>
<dbReference type="AlphaFoldDB" id="A0A5B2VKG8"/>
<evidence type="ECO:0000313" key="4">
    <source>
        <dbReference type="Proteomes" id="UP000324611"/>
    </source>
</evidence>
<dbReference type="InterPro" id="IPR032466">
    <property type="entry name" value="Metal_Hydrolase"/>
</dbReference>
<dbReference type="RefSeq" id="WP_149839918.1">
    <property type="nucleotide sequence ID" value="NZ_VUOC01000004.1"/>
</dbReference>
<evidence type="ECO:0000259" key="2">
    <source>
        <dbReference type="Pfam" id="PF07969"/>
    </source>
</evidence>
<keyword evidence="4" id="KW-1185">Reference proteome</keyword>
<comment type="caution">
    <text evidence="3">The sequence shown here is derived from an EMBL/GenBank/DDBJ whole genome shotgun (WGS) entry which is preliminary data.</text>
</comment>
<dbReference type="EMBL" id="VUOC01000004">
    <property type="protein sequence ID" value="KAA2238739.1"/>
    <property type="molecule type" value="Genomic_DNA"/>
</dbReference>
<reference evidence="3 4" key="1">
    <citation type="submission" date="2019-09" db="EMBL/GenBank/DDBJ databases">
        <title>Chitinophaga ginsengihumi sp. nov., isolated from soil of ginseng rhizosphere.</title>
        <authorList>
            <person name="Lee J."/>
        </authorList>
    </citation>
    <scope>NUCLEOTIDE SEQUENCE [LARGE SCALE GENOMIC DNA]</scope>
    <source>
        <strain evidence="3 4">BN140078</strain>
    </source>
</reference>
<reference evidence="3 4" key="2">
    <citation type="submission" date="2019-09" db="EMBL/GenBank/DDBJ databases">
        <authorList>
            <person name="Jin C."/>
        </authorList>
    </citation>
    <scope>NUCLEOTIDE SEQUENCE [LARGE SCALE GENOMIC DNA]</scope>
    <source>
        <strain evidence="3 4">BN140078</strain>
    </source>
</reference>
<proteinExistence type="predicted"/>
<dbReference type="Proteomes" id="UP000324611">
    <property type="component" value="Unassembled WGS sequence"/>
</dbReference>
<dbReference type="PANTHER" id="PTHR11647:SF1">
    <property type="entry name" value="COLLAPSIN RESPONSE MEDIATOR PROTEIN"/>
    <property type="match status" value="1"/>
</dbReference>
<evidence type="ECO:0000256" key="1">
    <source>
        <dbReference type="SAM" id="SignalP"/>
    </source>
</evidence>
<accession>A0A5B2VKG8</accession>
<sequence>MIKRLKNKTPGKGAIALTIGIQLLFTAAAFAQQSCDVLIRNGRIVDGTGNSWFYGDVAVKDGKILAVGKLSGYTAAKEIDAKKMIVAPGFIDVHGHVESGIFDRPTADNYIYDGVTTIVTGNCGSSARDLQQFFSRLDSLHPGMNIASLIGHNTVREQVMHRDNRAPTPAEQQQMEALVAKAMEDGAVGFSTGLIYIPGAFSKTDEVVGLAKASAKYNGVYASHIRNEENTVVDAVNEAISIGKAANMPVEISHFKVSGKANWGRSHETLNLVTQARKEGWDVTIDQYPYTASSTNLGVRLPDWALAGGQDSVNARLHNPAIRAQIKKEMLEQLHDYKYKNYSYCVVANYSADSTYNGKSITDINKLMGRKSNAKNEAETIMDMIEKGGAQMVYHGMDEKDVRYIMEYPFCMVGADAGVPTPGKGMPHPRAYGSNARILGRYVREAQLIPLEEAIRRMTSLAAQKFQLKDRGLLREGMAADIVIFDEQQIIDKATFDVPHQYSTGFQYVLVNGQLELENGQHTGVRSGMPLYGPAKKMPVAHAGF</sequence>
<dbReference type="InterPro" id="IPR011059">
    <property type="entry name" value="Metal-dep_hydrolase_composite"/>
</dbReference>
<dbReference type="InterPro" id="IPR013108">
    <property type="entry name" value="Amidohydro_3"/>
</dbReference>
<dbReference type="InterPro" id="IPR050378">
    <property type="entry name" value="Metallo-dep_Hydrolases_sf"/>
</dbReference>
<dbReference type="Gene3D" id="2.30.40.10">
    <property type="entry name" value="Urease, subunit C, domain 1"/>
    <property type="match status" value="1"/>
</dbReference>
<dbReference type="Pfam" id="PF07969">
    <property type="entry name" value="Amidohydro_3"/>
    <property type="match status" value="2"/>
</dbReference>
<dbReference type="SUPFAM" id="SSF51338">
    <property type="entry name" value="Composite domain of metallo-dependent hydrolases"/>
    <property type="match status" value="1"/>
</dbReference>
<protein>
    <submittedName>
        <fullName evidence="3">D-aminoacylase</fullName>
    </submittedName>
</protein>
<dbReference type="SUPFAM" id="SSF51556">
    <property type="entry name" value="Metallo-dependent hydrolases"/>
    <property type="match status" value="1"/>
</dbReference>
<dbReference type="InterPro" id="IPR023100">
    <property type="entry name" value="D-aminoacylase_insert_dom_sf"/>
</dbReference>
<organism evidence="3 4">
    <name type="scientific">Chitinophaga agrisoli</name>
    <dbReference type="NCBI Taxonomy" id="2607653"/>
    <lineage>
        <taxon>Bacteria</taxon>
        <taxon>Pseudomonadati</taxon>
        <taxon>Bacteroidota</taxon>
        <taxon>Chitinophagia</taxon>
        <taxon>Chitinophagales</taxon>
        <taxon>Chitinophagaceae</taxon>
        <taxon>Chitinophaga</taxon>
    </lineage>
</organism>
<name>A0A5B2VKG8_9BACT</name>
<feature type="domain" description="Amidohydrolase 3" evidence="2">
    <location>
        <begin position="77"/>
        <end position="253"/>
    </location>
</feature>
<dbReference type="PANTHER" id="PTHR11647">
    <property type="entry name" value="HYDRANTOINASE/DIHYDROPYRIMIDINASE FAMILY MEMBER"/>
    <property type="match status" value="1"/>
</dbReference>
<feature type="signal peptide" evidence="1">
    <location>
        <begin position="1"/>
        <end position="31"/>
    </location>
</feature>
<keyword evidence="1" id="KW-0732">Signal</keyword>
<gene>
    <name evidence="3" type="ORF">F0L74_21215</name>
</gene>
<dbReference type="GO" id="GO:0016811">
    <property type="term" value="F:hydrolase activity, acting on carbon-nitrogen (but not peptide) bonds, in linear amides"/>
    <property type="evidence" value="ECO:0007669"/>
    <property type="project" value="InterPro"/>
</dbReference>
<feature type="domain" description="Amidohydrolase 3" evidence="2">
    <location>
        <begin position="427"/>
        <end position="514"/>
    </location>
</feature>
<feature type="chain" id="PRO_5022675977" evidence="1">
    <location>
        <begin position="32"/>
        <end position="545"/>
    </location>
</feature>